<organism evidence="3 4">
    <name type="scientific">Zopfia rhizophila CBS 207.26</name>
    <dbReference type="NCBI Taxonomy" id="1314779"/>
    <lineage>
        <taxon>Eukaryota</taxon>
        <taxon>Fungi</taxon>
        <taxon>Dikarya</taxon>
        <taxon>Ascomycota</taxon>
        <taxon>Pezizomycotina</taxon>
        <taxon>Dothideomycetes</taxon>
        <taxon>Dothideomycetes incertae sedis</taxon>
        <taxon>Zopfiaceae</taxon>
        <taxon>Zopfia</taxon>
    </lineage>
</organism>
<name>A0A6A6DA40_9PEZI</name>
<evidence type="ECO:0000256" key="2">
    <source>
        <dbReference type="SAM" id="MobiDB-lite"/>
    </source>
</evidence>
<feature type="coiled-coil region" evidence="1">
    <location>
        <begin position="36"/>
        <end position="74"/>
    </location>
</feature>
<evidence type="ECO:0000256" key="1">
    <source>
        <dbReference type="SAM" id="Coils"/>
    </source>
</evidence>
<dbReference type="Proteomes" id="UP000800200">
    <property type="component" value="Unassembled WGS sequence"/>
</dbReference>
<accession>A0A6A6DA40</accession>
<dbReference type="EMBL" id="ML994745">
    <property type="protein sequence ID" value="KAF2175142.1"/>
    <property type="molecule type" value="Genomic_DNA"/>
</dbReference>
<sequence>MRTHALEARRHPRPPMEEEDRNSGMYMALEAEDTNRENSNKALEAQNADCEKANEKLEARCEELVSQKQSLAGILEALSQILATTWLLKGKPQIMLIGFPTAF</sequence>
<protein>
    <submittedName>
        <fullName evidence="3">Uncharacterized protein</fullName>
    </submittedName>
</protein>
<proteinExistence type="predicted"/>
<reference evidence="3" key="1">
    <citation type="journal article" date="2020" name="Stud. Mycol.">
        <title>101 Dothideomycetes genomes: a test case for predicting lifestyles and emergence of pathogens.</title>
        <authorList>
            <person name="Haridas S."/>
            <person name="Albert R."/>
            <person name="Binder M."/>
            <person name="Bloem J."/>
            <person name="Labutti K."/>
            <person name="Salamov A."/>
            <person name="Andreopoulos B."/>
            <person name="Baker S."/>
            <person name="Barry K."/>
            <person name="Bills G."/>
            <person name="Bluhm B."/>
            <person name="Cannon C."/>
            <person name="Castanera R."/>
            <person name="Culley D."/>
            <person name="Daum C."/>
            <person name="Ezra D."/>
            <person name="Gonzalez J."/>
            <person name="Henrissat B."/>
            <person name="Kuo A."/>
            <person name="Liang C."/>
            <person name="Lipzen A."/>
            <person name="Lutzoni F."/>
            <person name="Magnuson J."/>
            <person name="Mondo S."/>
            <person name="Nolan M."/>
            <person name="Ohm R."/>
            <person name="Pangilinan J."/>
            <person name="Park H.-J."/>
            <person name="Ramirez L."/>
            <person name="Alfaro M."/>
            <person name="Sun H."/>
            <person name="Tritt A."/>
            <person name="Yoshinaga Y."/>
            <person name="Zwiers L.-H."/>
            <person name="Turgeon B."/>
            <person name="Goodwin S."/>
            <person name="Spatafora J."/>
            <person name="Crous P."/>
            <person name="Grigoriev I."/>
        </authorList>
    </citation>
    <scope>NUCLEOTIDE SEQUENCE</scope>
    <source>
        <strain evidence="3">CBS 207.26</strain>
    </source>
</reference>
<feature type="region of interest" description="Disordered" evidence="2">
    <location>
        <begin position="1"/>
        <end position="23"/>
    </location>
</feature>
<evidence type="ECO:0000313" key="3">
    <source>
        <dbReference type="EMBL" id="KAF2175142.1"/>
    </source>
</evidence>
<keyword evidence="4" id="KW-1185">Reference proteome</keyword>
<gene>
    <name evidence="3" type="ORF">K469DRAFT_684474</name>
</gene>
<keyword evidence="1" id="KW-0175">Coiled coil</keyword>
<dbReference type="AlphaFoldDB" id="A0A6A6DA40"/>
<evidence type="ECO:0000313" key="4">
    <source>
        <dbReference type="Proteomes" id="UP000800200"/>
    </source>
</evidence>